<dbReference type="InterPro" id="IPR036374">
    <property type="entry name" value="OxRdtase_Mopterin-bd_sf"/>
</dbReference>
<protein>
    <submittedName>
        <fullName evidence="2">Sulfite oxidase-like oxidoreductase</fullName>
    </submittedName>
</protein>
<dbReference type="InterPro" id="IPR000572">
    <property type="entry name" value="OxRdtase_Mopterin-bd_dom"/>
</dbReference>
<dbReference type="RefSeq" id="WP_321547586.1">
    <property type="nucleotide sequence ID" value="NZ_JAXIVS010000007.1"/>
</dbReference>
<sequence length="232" mass="26526">MDDRDEKFQRIVEARLKLRARYLDKMQGTPSLSDARPMGSGAANRHGMPKLPPGQHETKKWPVLDLGVPFEPVTPESFRLRVDGAVEAPVTLDWKGFHALPQYEDVSDFHCVTTWSLMDVHWKGVQFSTVAALVRPHPKAAFVLIHASDGYTTNLPLEEALKDDVLLVHTYNGQPLPPEHGGPVRMITPQLYAWKGAKWIQRIEFLQHDQPGFWERRGYSNTAHPWRDDRYS</sequence>
<evidence type="ECO:0000313" key="2">
    <source>
        <dbReference type="EMBL" id="MDY7228857.1"/>
    </source>
</evidence>
<name>A0ABU5H5V1_9BACT</name>
<dbReference type="PANTHER" id="PTHR43032">
    <property type="entry name" value="PROTEIN-METHIONINE-SULFOXIDE REDUCTASE"/>
    <property type="match status" value="1"/>
</dbReference>
<organism evidence="2 3">
    <name type="scientific">Hyalangium rubrum</name>
    <dbReference type="NCBI Taxonomy" id="3103134"/>
    <lineage>
        <taxon>Bacteria</taxon>
        <taxon>Pseudomonadati</taxon>
        <taxon>Myxococcota</taxon>
        <taxon>Myxococcia</taxon>
        <taxon>Myxococcales</taxon>
        <taxon>Cystobacterineae</taxon>
        <taxon>Archangiaceae</taxon>
        <taxon>Hyalangium</taxon>
    </lineage>
</organism>
<gene>
    <name evidence="2" type="ORF">SYV04_20705</name>
</gene>
<comment type="caution">
    <text evidence="2">The sequence shown here is derived from an EMBL/GenBank/DDBJ whole genome shotgun (WGS) entry which is preliminary data.</text>
</comment>
<dbReference type="PANTHER" id="PTHR43032:SF4">
    <property type="entry name" value="OXIDOREDUCTASE MOLYBDOPTERIN-BINDING DOMAIN-CONTAINING PROTEIN"/>
    <property type="match status" value="1"/>
</dbReference>
<dbReference type="Proteomes" id="UP001291309">
    <property type="component" value="Unassembled WGS sequence"/>
</dbReference>
<proteinExistence type="predicted"/>
<feature type="domain" description="Oxidoreductase molybdopterin-binding" evidence="1">
    <location>
        <begin position="72"/>
        <end position="214"/>
    </location>
</feature>
<dbReference type="Gene3D" id="3.90.420.10">
    <property type="entry name" value="Oxidoreductase, molybdopterin-binding domain"/>
    <property type="match status" value="1"/>
</dbReference>
<evidence type="ECO:0000259" key="1">
    <source>
        <dbReference type="Pfam" id="PF00174"/>
    </source>
</evidence>
<keyword evidence="3" id="KW-1185">Reference proteome</keyword>
<dbReference type="SUPFAM" id="SSF56524">
    <property type="entry name" value="Oxidoreductase molybdopterin-binding domain"/>
    <property type="match status" value="1"/>
</dbReference>
<evidence type="ECO:0000313" key="3">
    <source>
        <dbReference type="Proteomes" id="UP001291309"/>
    </source>
</evidence>
<accession>A0ABU5H5V1</accession>
<dbReference type="EMBL" id="JAXIVS010000007">
    <property type="protein sequence ID" value="MDY7228857.1"/>
    <property type="molecule type" value="Genomic_DNA"/>
</dbReference>
<reference evidence="2 3" key="1">
    <citation type="submission" date="2023-12" db="EMBL/GenBank/DDBJ databases">
        <title>the genome sequence of Hyalangium sp. s54d21.</title>
        <authorList>
            <person name="Zhang X."/>
        </authorList>
    </citation>
    <scope>NUCLEOTIDE SEQUENCE [LARGE SCALE GENOMIC DNA]</scope>
    <source>
        <strain evidence="3">s54d21</strain>
    </source>
</reference>
<dbReference type="Pfam" id="PF00174">
    <property type="entry name" value="Oxidored_molyb"/>
    <property type="match status" value="1"/>
</dbReference>
<dbReference type="CDD" id="cd02109">
    <property type="entry name" value="arch_bact_SO_family_Moco"/>
    <property type="match status" value="1"/>
</dbReference>